<name>A0ABV0NDG0_9TELE</name>
<comment type="caution">
    <text evidence="1">The sequence shown here is derived from an EMBL/GenBank/DDBJ whole genome shotgun (WGS) entry which is preliminary data.</text>
</comment>
<keyword evidence="2" id="KW-1185">Reference proteome</keyword>
<evidence type="ECO:0000313" key="2">
    <source>
        <dbReference type="Proteomes" id="UP001476798"/>
    </source>
</evidence>
<sequence length="102" mass="11497">MVALPSELTDKGKGSRGRIKSLIIGQLQILQLSYGSDKIKGITMFFRCDVFHRNVIVKSPEVIQKSNELKVTGGKASNRCTTLHMRNGRNYYILSTKIMQTH</sequence>
<reference evidence="1 2" key="1">
    <citation type="submission" date="2021-06" db="EMBL/GenBank/DDBJ databases">
        <authorList>
            <person name="Palmer J.M."/>
        </authorList>
    </citation>
    <scope>NUCLEOTIDE SEQUENCE [LARGE SCALE GENOMIC DNA]</scope>
    <source>
        <strain evidence="1 2">GA_2019</strain>
        <tissue evidence="1">Muscle</tissue>
    </source>
</reference>
<accession>A0ABV0NDG0</accession>
<dbReference type="EMBL" id="JAHRIO010032881">
    <property type="protein sequence ID" value="MEQ2169414.1"/>
    <property type="molecule type" value="Genomic_DNA"/>
</dbReference>
<evidence type="ECO:0000313" key="1">
    <source>
        <dbReference type="EMBL" id="MEQ2169414.1"/>
    </source>
</evidence>
<organism evidence="1 2">
    <name type="scientific">Goodea atripinnis</name>
    <dbReference type="NCBI Taxonomy" id="208336"/>
    <lineage>
        <taxon>Eukaryota</taxon>
        <taxon>Metazoa</taxon>
        <taxon>Chordata</taxon>
        <taxon>Craniata</taxon>
        <taxon>Vertebrata</taxon>
        <taxon>Euteleostomi</taxon>
        <taxon>Actinopterygii</taxon>
        <taxon>Neopterygii</taxon>
        <taxon>Teleostei</taxon>
        <taxon>Neoteleostei</taxon>
        <taxon>Acanthomorphata</taxon>
        <taxon>Ovalentaria</taxon>
        <taxon>Atherinomorphae</taxon>
        <taxon>Cyprinodontiformes</taxon>
        <taxon>Goodeidae</taxon>
        <taxon>Goodea</taxon>
    </lineage>
</organism>
<protein>
    <submittedName>
        <fullName evidence="1">Uncharacterized protein</fullName>
    </submittedName>
</protein>
<dbReference type="Proteomes" id="UP001476798">
    <property type="component" value="Unassembled WGS sequence"/>
</dbReference>
<gene>
    <name evidence="1" type="ORF">GOODEAATRI_025061</name>
</gene>
<proteinExistence type="predicted"/>